<dbReference type="PANTHER" id="PTHR37690">
    <property type="entry name" value="CHORISMATE DEHYDRATASE"/>
    <property type="match status" value="1"/>
</dbReference>
<evidence type="ECO:0000256" key="4">
    <source>
        <dbReference type="HAMAP-Rule" id="MF_00995"/>
    </source>
</evidence>
<proteinExistence type="inferred from homology"/>
<dbReference type="InterPro" id="IPR003773">
    <property type="entry name" value="Menaquinone_biosynth"/>
</dbReference>
<evidence type="ECO:0000256" key="1">
    <source>
        <dbReference type="ARBA" id="ARBA00004863"/>
    </source>
</evidence>
<keyword evidence="6" id="KW-1185">Reference proteome</keyword>
<keyword evidence="2 4" id="KW-0474">Menaquinone biosynthesis</keyword>
<dbReference type="CDD" id="cd13634">
    <property type="entry name" value="PBP2_Sco4506"/>
    <property type="match status" value="1"/>
</dbReference>
<name>A0ABP8N1D4_9BACT</name>
<sequence>MDEKIRVGAVSYLNTKPLLYGIERSDVRHDMTLSVAYPALLAQQLRNNEIDMALLPVAAIPGINGAHIVGDHGIASDGNVVSVAIFSRVPMEEVTEVYLDYQSRTSVRLAQLLLQHYWKKEVVYRTADEHFIDNIKGTTAGVIIGDRALKMLNDFAYVYDLSAAWKAHTGLDFVFAAWVANKELPQGFIARFDAANAEGLKHIDAVIAENPFPWYDLNVYYRENIQYVLDEPKRKGLDKFLKSLSPTLSEGEGGKLSL</sequence>
<accession>A0ABP8N1D4</accession>
<dbReference type="Gene3D" id="3.40.190.10">
    <property type="entry name" value="Periplasmic binding protein-like II"/>
    <property type="match status" value="2"/>
</dbReference>
<comment type="caution">
    <text evidence="5">The sequence shown here is derived from an EMBL/GenBank/DDBJ whole genome shotgun (WGS) entry which is preliminary data.</text>
</comment>
<dbReference type="Pfam" id="PF02621">
    <property type="entry name" value="VitK2_biosynth"/>
    <property type="match status" value="1"/>
</dbReference>
<dbReference type="PANTHER" id="PTHR37690:SF1">
    <property type="entry name" value="CHORISMATE DEHYDRATASE"/>
    <property type="match status" value="1"/>
</dbReference>
<dbReference type="EMBL" id="BAABFA010000001">
    <property type="protein sequence ID" value="GAA4459620.1"/>
    <property type="molecule type" value="Genomic_DNA"/>
</dbReference>
<dbReference type="SUPFAM" id="SSF53850">
    <property type="entry name" value="Periplasmic binding protein-like II"/>
    <property type="match status" value="1"/>
</dbReference>
<dbReference type="EC" id="4.2.1.151" evidence="4"/>
<keyword evidence="3 4" id="KW-0456">Lyase</keyword>
<evidence type="ECO:0000256" key="2">
    <source>
        <dbReference type="ARBA" id="ARBA00022428"/>
    </source>
</evidence>
<gene>
    <name evidence="4" type="primary">mqnA</name>
    <name evidence="5" type="ORF">GCM10023093_00910</name>
</gene>
<evidence type="ECO:0000313" key="5">
    <source>
        <dbReference type="EMBL" id="GAA4459620.1"/>
    </source>
</evidence>
<comment type="similarity">
    <text evidence="4">Belongs to the MqnA/MqnD family. MqnA subfamily.</text>
</comment>
<comment type="pathway">
    <text evidence="1 4">Quinol/quinone metabolism; menaquinone biosynthesis.</text>
</comment>
<comment type="function">
    <text evidence="4">Catalyzes the dehydration of chorismate into 3-[(1-carboxyvinyl)oxy]benzoate, a step in the biosynthesis of menaquinone (MK, vitamin K2).</text>
</comment>
<evidence type="ECO:0000313" key="6">
    <source>
        <dbReference type="Proteomes" id="UP001500067"/>
    </source>
</evidence>
<reference evidence="6" key="1">
    <citation type="journal article" date="2019" name="Int. J. Syst. Evol. Microbiol.">
        <title>The Global Catalogue of Microorganisms (GCM) 10K type strain sequencing project: providing services to taxonomists for standard genome sequencing and annotation.</title>
        <authorList>
            <consortium name="The Broad Institute Genomics Platform"/>
            <consortium name="The Broad Institute Genome Sequencing Center for Infectious Disease"/>
            <person name="Wu L."/>
            <person name="Ma J."/>
        </authorList>
    </citation>
    <scope>NUCLEOTIDE SEQUENCE [LARGE SCALE GENOMIC DNA]</scope>
    <source>
        <strain evidence="6">JCM 32105</strain>
    </source>
</reference>
<dbReference type="RefSeq" id="WP_345076843.1">
    <property type="nucleotide sequence ID" value="NZ_BAABFA010000001.1"/>
</dbReference>
<dbReference type="Proteomes" id="UP001500067">
    <property type="component" value="Unassembled WGS sequence"/>
</dbReference>
<dbReference type="HAMAP" id="MF_00995">
    <property type="entry name" value="MqnA"/>
    <property type="match status" value="1"/>
</dbReference>
<protein>
    <recommendedName>
        <fullName evidence="4">Chorismate dehydratase</fullName>
        <ecNumber evidence="4">4.2.1.151</ecNumber>
    </recommendedName>
    <alternativeName>
        <fullName evidence="4">Menaquinone biosynthetic enzyme MqnA</fullName>
    </alternativeName>
</protein>
<comment type="catalytic activity">
    <reaction evidence="4">
        <text>chorismate = 3-[(1-carboxyvinyl)-oxy]benzoate + H2O</text>
        <dbReference type="Rhea" id="RHEA:40051"/>
        <dbReference type="ChEBI" id="CHEBI:15377"/>
        <dbReference type="ChEBI" id="CHEBI:29748"/>
        <dbReference type="ChEBI" id="CHEBI:76981"/>
        <dbReference type="EC" id="4.2.1.151"/>
    </reaction>
</comment>
<evidence type="ECO:0000256" key="3">
    <source>
        <dbReference type="ARBA" id="ARBA00023239"/>
    </source>
</evidence>
<dbReference type="InterPro" id="IPR030868">
    <property type="entry name" value="MqnA"/>
</dbReference>
<organism evidence="5 6">
    <name type="scientific">Nemorincola caseinilytica</name>
    <dbReference type="NCBI Taxonomy" id="2054315"/>
    <lineage>
        <taxon>Bacteria</taxon>
        <taxon>Pseudomonadati</taxon>
        <taxon>Bacteroidota</taxon>
        <taxon>Chitinophagia</taxon>
        <taxon>Chitinophagales</taxon>
        <taxon>Chitinophagaceae</taxon>
        <taxon>Nemorincola</taxon>
    </lineage>
</organism>